<evidence type="ECO:0000313" key="1">
    <source>
        <dbReference type="EnsemblMetazoa" id="AATE013808-PA.1"/>
    </source>
</evidence>
<dbReference type="Pfam" id="PF00076">
    <property type="entry name" value="RRM_1"/>
    <property type="match status" value="1"/>
</dbReference>
<sequence length="131" mass="15302">MQPERRWENTLRITFSELAERPNREEVLDLVANMVQIKETIVRTHLSQVNFTVYLQMATLEVAQEVVERNRGKHGKKIGGIFKPYEIEMEDGATDVRIQDLPYYVTDEELKEAMTKYGEVISIRELRYPAG</sequence>
<proteinExistence type="predicted"/>
<dbReference type="InterPro" id="IPR012677">
    <property type="entry name" value="Nucleotide-bd_a/b_plait_sf"/>
</dbReference>
<accession>A0A182J9A4</accession>
<dbReference type="SUPFAM" id="SSF54928">
    <property type="entry name" value="RNA-binding domain, RBD"/>
    <property type="match status" value="1"/>
</dbReference>
<dbReference type="EnsemblMetazoa" id="AATE013808-RA">
    <property type="protein sequence ID" value="AATE013808-PA.1"/>
    <property type="gene ID" value="AATE013808"/>
</dbReference>
<dbReference type="InterPro" id="IPR035979">
    <property type="entry name" value="RBD_domain_sf"/>
</dbReference>
<dbReference type="CDD" id="cd00590">
    <property type="entry name" value="RRM_SF"/>
    <property type="match status" value="1"/>
</dbReference>
<protein>
    <submittedName>
        <fullName evidence="1">Uncharacterized protein</fullName>
    </submittedName>
</protein>
<dbReference type="VEuPathDB" id="VectorBase:AATE013808"/>
<dbReference type="AlphaFoldDB" id="A0A182J9A4"/>
<reference evidence="1" key="1">
    <citation type="submission" date="2022-08" db="UniProtKB">
        <authorList>
            <consortium name="EnsemblMetazoa"/>
        </authorList>
    </citation>
    <scope>IDENTIFICATION</scope>
    <source>
        <strain evidence="1">EBRO</strain>
    </source>
</reference>
<dbReference type="InterPro" id="IPR000504">
    <property type="entry name" value="RRM_dom"/>
</dbReference>
<dbReference type="Gene3D" id="3.30.70.330">
    <property type="match status" value="2"/>
</dbReference>
<organism evidence="1">
    <name type="scientific">Anopheles atroparvus</name>
    <name type="common">European mosquito</name>
    <dbReference type="NCBI Taxonomy" id="41427"/>
    <lineage>
        <taxon>Eukaryota</taxon>
        <taxon>Metazoa</taxon>
        <taxon>Ecdysozoa</taxon>
        <taxon>Arthropoda</taxon>
        <taxon>Hexapoda</taxon>
        <taxon>Insecta</taxon>
        <taxon>Pterygota</taxon>
        <taxon>Neoptera</taxon>
        <taxon>Endopterygota</taxon>
        <taxon>Diptera</taxon>
        <taxon>Nematocera</taxon>
        <taxon>Culicoidea</taxon>
        <taxon>Culicidae</taxon>
        <taxon>Anophelinae</taxon>
        <taxon>Anopheles</taxon>
    </lineage>
</organism>
<dbReference type="GO" id="GO:0003723">
    <property type="term" value="F:RNA binding"/>
    <property type="evidence" value="ECO:0007669"/>
    <property type="project" value="InterPro"/>
</dbReference>
<dbReference type="EMBL" id="AXCP01008647">
    <property type="status" value="NOT_ANNOTATED_CDS"/>
    <property type="molecule type" value="Genomic_DNA"/>
</dbReference>
<name>A0A182J9A4_ANOAO</name>